<organism evidence="3 4">
    <name type="scientific">Arachidicoccus soli</name>
    <dbReference type="NCBI Taxonomy" id="2341117"/>
    <lineage>
        <taxon>Bacteria</taxon>
        <taxon>Pseudomonadati</taxon>
        <taxon>Bacteroidota</taxon>
        <taxon>Chitinophagia</taxon>
        <taxon>Chitinophagales</taxon>
        <taxon>Chitinophagaceae</taxon>
        <taxon>Arachidicoccus</taxon>
    </lineage>
</organism>
<dbReference type="InterPro" id="IPR036514">
    <property type="entry name" value="SGNH_hydro_sf"/>
</dbReference>
<protein>
    <submittedName>
        <fullName evidence="3">Sialate O-acetylesterase</fullName>
    </submittedName>
</protein>
<evidence type="ECO:0000259" key="2">
    <source>
        <dbReference type="Pfam" id="PF03629"/>
    </source>
</evidence>
<evidence type="ECO:0000313" key="3">
    <source>
        <dbReference type="EMBL" id="AYD46581.1"/>
    </source>
</evidence>
<dbReference type="OrthoDB" id="9795554at2"/>
<dbReference type="AlphaFoldDB" id="A0A386HM60"/>
<dbReference type="KEGG" id="ark:D6B99_02485"/>
<sequence length="283" mass="31948">MHSFLLIGQSNMAGRGFQRDVAPIYNENIKVLKNGKWQTMWEPIHNDRPNAGIGPSASFAATWCLKNPEETIGLIPSAEGGSSLDDWSIDGLLFEHAILQAKLAQKTSKIAGILWHQGESDCFPDKVKNYKENFSLIIATLREELNILHIPIIIGGLGDYLTKGMYGQYFSLYQEINNELKSFANAHADCFYVTAAGLTSNPDGIHIDAISQRLFGIRYFEAFLRKESIFTAPENEENILKMINERPFTQTEKIELLNIEFSKGNLELEDYQKKLSLLKQNTN</sequence>
<dbReference type="Pfam" id="PF03629">
    <property type="entry name" value="SASA"/>
    <property type="match status" value="1"/>
</dbReference>
<dbReference type="PANTHER" id="PTHR31988:SF19">
    <property type="entry name" value="9-O-ACETYL-N-ACETYLNEURAMINIC ACID DEACETYLASE-RELATED"/>
    <property type="match status" value="1"/>
</dbReference>
<keyword evidence="4" id="KW-1185">Reference proteome</keyword>
<gene>
    <name evidence="3" type="ORF">D6B99_02485</name>
</gene>
<dbReference type="RefSeq" id="WP_119984753.1">
    <property type="nucleotide sequence ID" value="NZ_CP032489.1"/>
</dbReference>
<dbReference type="Gene3D" id="3.40.50.1110">
    <property type="entry name" value="SGNH hydrolase"/>
    <property type="match status" value="1"/>
</dbReference>
<reference evidence="3 4" key="1">
    <citation type="submission" date="2018-09" db="EMBL/GenBank/DDBJ databases">
        <title>Arachidicoccus sp. nov., a bacterium isolated from soil.</title>
        <authorList>
            <person name="Weon H.-Y."/>
            <person name="Kwon S.-W."/>
            <person name="Lee S.A."/>
        </authorList>
    </citation>
    <scope>NUCLEOTIDE SEQUENCE [LARGE SCALE GENOMIC DNA]</scope>
    <source>
        <strain evidence="3 4">KIS59-12</strain>
    </source>
</reference>
<dbReference type="Proteomes" id="UP000266118">
    <property type="component" value="Chromosome"/>
</dbReference>
<dbReference type="EMBL" id="CP032489">
    <property type="protein sequence ID" value="AYD46581.1"/>
    <property type="molecule type" value="Genomic_DNA"/>
</dbReference>
<proteinExistence type="predicted"/>
<accession>A0A386HM60</accession>
<evidence type="ECO:0000256" key="1">
    <source>
        <dbReference type="ARBA" id="ARBA00022801"/>
    </source>
</evidence>
<dbReference type="PANTHER" id="PTHR31988">
    <property type="entry name" value="ESTERASE, PUTATIVE (DUF303)-RELATED"/>
    <property type="match status" value="1"/>
</dbReference>
<feature type="domain" description="Sialate O-acetylesterase" evidence="2">
    <location>
        <begin position="2"/>
        <end position="224"/>
    </location>
</feature>
<dbReference type="InterPro" id="IPR005181">
    <property type="entry name" value="SASA"/>
</dbReference>
<name>A0A386HM60_9BACT</name>
<keyword evidence="1" id="KW-0378">Hydrolase</keyword>
<evidence type="ECO:0000313" key="4">
    <source>
        <dbReference type="Proteomes" id="UP000266118"/>
    </source>
</evidence>
<dbReference type="InterPro" id="IPR052940">
    <property type="entry name" value="Carb_Esterase_6"/>
</dbReference>
<dbReference type="GO" id="GO:0016788">
    <property type="term" value="F:hydrolase activity, acting on ester bonds"/>
    <property type="evidence" value="ECO:0007669"/>
    <property type="project" value="UniProtKB-ARBA"/>
</dbReference>
<dbReference type="SUPFAM" id="SSF52266">
    <property type="entry name" value="SGNH hydrolase"/>
    <property type="match status" value="1"/>
</dbReference>